<dbReference type="PANTHER" id="PTHR35179">
    <property type="entry name" value="PROTEIN CBG02620"/>
    <property type="match status" value="1"/>
</dbReference>
<accession>A0ABR3WBE2</accession>
<comment type="caution">
    <text evidence="2">The sequence shown here is derived from an EMBL/GenBank/DDBJ whole genome shotgun (WGS) entry which is preliminary data.</text>
</comment>
<reference evidence="2 3" key="1">
    <citation type="journal article" date="2024" name="IMA Fungus">
        <title>IMA Genome - F19 : A genome assembly and annotation guide to empower mycologists, including annotated draft genome sequences of Ceratocystis pirilliformis, Diaporthe australafricana, Fusarium ophioides, Paecilomyces lecythidis, and Sporothrix stenoceras.</title>
        <authorList>
            <person name="Aylward J."/>
            <person name="Wilson A.M."/>
            <person name="Visagie C.M."/>
            <person name="Spraker J."/>
            <person name="Barnes I."/>
            <person name="Buitendag C."/>
            <person name="Ceriani C."/>
            <person name="Del Mar Angel L."/>
            <person name="du Plessis D."/>
            <person name="Fuchs T."/>
            <person name="Gasser K."/>
            <person name="Kramer D."/>
            <person name="Li W."/>
            <person name="Munsamy K."/>
            <person name="Piso A."/>
            <person name="Price J.L."/>
            <person name="Sonnekus B."/>
            <person name="Thomas C."/>
            <person name="van der Nest A."/>
            <person name="van Dijk A."/>
            <person name="van Heerden A."/>
            <person name="van Vuuren N."/>
            <person name="Yilmaz N."/>
            <person name="Duong T.A."/>
            <person name="van der Merwe N.A."/>
            <person name="Wingfield M.J."/>
            <person name="Wingfield B.D."/>
        </authorList>
    </citation>
    <scope>NUCLEOTIDE SEQUENCE [LARGE SCALE GENOMIC DNA]</scope>
    <source>
        <strain evidence="2 3">CMW 18300</strain>
    </source>
</reference>
<organism evidence="2 3">
    <name type="scientific">Diaporthe australafricana</name>
    <dbReference type="NCBI Taxonomy" id="127596"/>
    <lineage>
        <taxon>Eukaryota</taxon>
        <taxon>Fungi</taxon>
        <taxon>Dikarya</taxon>
        <taxon>Ascomycota</taxon>
        <taxon>Pezizomycotina</taxon>
        <taxon>Sordariomycetes</taxon>
        <taxon>Sordariomycetidae</taxon>
        <taxon>Diaporthales</taxon>
        <taxon>Diaporthaceae</taxon>
        <taxon>Diaporthe</taxon>
    </lineage>
</organism>
<dbReference type="PANTHER" id="PTHR35179:SF2">
    <property type="entry name" value="START DOMAIN-CONTAINING PROTEIN"/>
    <property type="match status" value="1"/>
</dbReference>
<gene>
    <name evidence="2" type="ORF">Daus18300_010302</name>
</gene>
<evidence type="ECO:0000313" key="2">
    <source>
        <dbReference type="EMBL" id="KAL1857544.1"/>
    </source>
</evidence>
<keyword evidence="3" id="KW-1185">Reference proteome</keyword>
<protein>
    <recommendedName>
        <fullName evidence="4">Geranylgeranyl pyrophosphate synthetase</fullName>
    </recommendedName>
</protein>
<dbReference type="EMBL" id="JAWRVE010000112">
    <property type="protein sequence ID" value="KAL1857544.1"/>
    <property type="molecule type" value="Genomic_DNA"/>
</dbReference>
<dbReference type="Proteomes" id="UP001583177">
    <property type="component" value="Unassembled WGS sequence"/>
</dbReference>
<evidence type="ECO:0000256" key="1">
    <source>
        <dbReference type="SAM" id="MobiDB-lite"/>
    </source>
</evidence>
<feature type="region of interest" description="Disordered" evidence="1">
    <location>
        <begin position="369"/>
        <end position="408"/>
    </location>
</feature>
<name>A0ABR3WBE2_9PEZI</name>
<sequence length="408" mass="45193">MASQIIAEISRSDLTDLLAANGRIAGIHQLASYNWLEKAVPTILVPGSPPLWSPPSVLRKLAPDSGVVYIDQNAARNPRFPLEPLFRALYVDNPDFQVRDIDLVTDRNNIRKLLRFVQGSSSDAFQIRVELAGNRTALFTRVEAKTTDLIQGFRGYGRNFEKAYTKTERGTSAHHRIVSYEFGGMSCIVRHETDGYVEDKSPTELADSLSDALKGLSMSKPDNVGSYPAATIVEAGGRAVDLSSTLEIKTRAASRHLDMGEVLSQLWISQTRNLVVGYHQNGVFDNVQLRDMTNETRQWEMTNQKDLCKLACLLEKIIGVVKRSGVRDAVVNYGGGTRLQMLAGDGKQALPDDLYVKWDMDTAQTGRGDVAKLSKDDESEATSGRQRHEEDTTLLLIPDGTPFSDYIE</sequence>
<proteinExistence type="predicted"/>
<evidence type="ECO:0000313" key="3">
    <source>
        <dbReference type="Proteomes" id="UP001583177"/>
    </source>
</evidence>
<evidence type="ECO:0008006" key="4">
    <source>
        <dbReference type="Google" id="ProtNLM"/>
    </source>
</evidence>